<dbReference type="GO" id="GO:0006565">
    <property type="term" value="P:L-serine catabolic process"/>
    <property type="evidence" value="ECO:0007669"/>
    <property type="project" value="TreeGrafter"/>
</dbReference>
<dbReference type="RefSeq" id="WP_126296034.1">
    <property type="nucleotide sequence ID" value="NZ_CP155468.1"/>
</dbReference>
<gene>
    <name evidence="10" type="ORF">EKG35_18530</name>
</gene>
<protein>
    <recommendedName>
        <fullName evidence="4">threonine ammonia-lyase</fullName>
        <ecNumber evidence="4">4.3.1.19</ecNumber>
    </recommendedName>
    <alternativeName>
        <fullName evidence="8">Threonine deaminase</fullName>
    </alternativeName>
</protein>
<dbReference type="Pfam" id="PF00291">
    <property type="entry name" value="PALP"/>
    <property type="match status" value="1"/>
</dbReference>
<dbReference type="InterPro" id="IPR036052">
    <property type="entry name" value="TrpB-like_PALP_sf"/>
</dbReference>
<evidence type="ECO:0000256" key="5">
    <source>
        <dbReference type="ARBA" id="ARBA00022898"/>
    </source>
</evidence>
<keyword evidence="6" id="KW-0456">Lyase</keyword>
<dbReference type="Proteomes" id="UP000276349">
    <property type="component" value="Unassembled WGS sequence"/>
</dbReference>
<accession>A0A431UEA3</accession>
<evidence type="ECO:0000259" key="9">
    <source>
        <dbReference type="Pfam" id="PF00291"/>
    </source>
</evidence>
<dbReference type="CDD" id="cd01562">
    <property type="entry name" value="Thr-dehyd"/>
    <property type="match status" value="1"/>
</dbReference>
<evidence type="ECO:0000313" key="10">
    <source>
        <dbReference type="EMBL" id="RTQ87795.1"/>
    </source>
</evidence>
<organism evidence="10 11">
    <name type="scientific">Lysinibacillus telephonicus</name>
    <dbReference type="NCBI Taxonomy" id="1714840"/>
    <lineage>
        <taxon>Bacteria</taxon>
        <taxon>Bacillati</taxon>
        <taxon>Bacillota</taxon>
        <taxon>Bacilli</taxon>
        <taxon>Bacillales</taxon>
        <taxon>Bacillaceae</taxon>
        <taxon>Lysinibacillus</taxon>
    </lineage>
</organism>
<evidence type="ECO:0000256" key="4">
    <source>
        <dbReference type="ARBA" id="ARBA00012096"/>
    </source>
</evidence>
<reference evidence="10 11" key="1">
    <citation type="submission" date="2018-12" db="EMBL/GenBank/DDBJ databases">
        <authorList>
            <person name="Yu L."/>
        </authorList>
    </citation>
    <scope>NUCLEOTIDE SEQUENCE [LARGE SCALE GENOMIC DNA]</scope>
    <source>
        <strain evidence="10 11">S5H2222</strain>
    </source>
</reference>
<comment type="function">
    <text evidence="7">Catalyzes the anaerobic formation of alpha-ketobutyrate and ammonia from threonine in a two-step reaction. The first step involved a dehydration of threonine and a production of enamine intermediates (aminocrotonate), which tautomerizes to its imine form (iminobutyrate). Both intermediates are unstable and short-lived. The second step is the nonenzymatic hydrolysis of the enamine/imine intermediates to form 2-ketobutyrate and free ammonia. In the low water environment of the cell, the second step is accelerated by RidA.</text>
</comment>
<comment type="caution">
    <text evidence="10">The sequence shown here is derived from an EMBL/GenBank/DDBJ whole genome shotgun (WGS) entry which is preliminary data.</text>
</comment>
<comment type="similarity">
    <text evidence="3">Belongs to the serine/threonine dehydratase family.</text>
</comment>
<proteinExistence type="inferred from homology"/>
<evidence type="ECO:0000256" key="6">
    <source>
        <dbReference type="ARBA" id="ARBA00023239"/>
    </source>
</evidence>
<feature type="domain" description="Tryptophan synthase beta chain-like PALP" evidence="9">
    <location>
        <begin position="15"/>
        <end position="303"/>
    </location>
</feature>
<comment type="cofactor">
    <cofactor evidence="2">
        <name>pyridoxal 5'-phosphate</name>
        <dbReference type="ChEBI" id="CHEBI:597326"/>
    </cofactor>
</comment>
<dbReference type="FunFam" id="3.40.50.1100:FF:000005">
    <property type="entry name" value="Threonine dehydratase catabolic"/>
    <property type="match status" value="1"/>
</dbReference>
<dbReference type="PROSITE" id="PS00165">
    <property type="entry name" value="DEHYDRATASE_SER_THR"/>
    <property type="match status" value="1"/>
</dbReference>
<evidence type="ECO:0000256" key="7">
    <source>
        <dbReference type="ARBA" id="ARBA00025527"/>
    </source>
</evidence>
<evidence type="ECO:0000256" key="1">
    <source>
        <dbReference type="ARBA" id="ARBA00001274"/>
    </source>
</evidence>
<dbReference type="FunFam" id="3.40.50.1100:FF:000007">
    <property type="entry name" value="L-threonine dehydratase catabolic TdcB"/>
    <property type="match status" value="1"/>
</dbReference>
<evidence type="ECO:0000256" key="8">
    <source>
        <dbReference type="ARBA" id="ARBA00031427"/>
    </source>
</evidence>
<dbReference type="InterPro" id="IPR050147">
    <property type="entry name" value="Ser/Thr_Dehydratase"/>
</dbReference>
<dbReference type="GO" id="GO:0030170">
    <property type="term" value="F:pyridoxal phosphate binding"/>
    <property type="evidence" value="ECO:0007669"/>
    <property type="project" value="InterPro"/>
</dbReference>
<evidence type="ECO:0000256" key="3">
    <source>
        <dbReference type="ARBA" id="ARBA00010869"/>
    </source>
</evidence>
<dbReference type="GO" id="GO:0006567">
    <property type="term" value="P:L-threonine catabolic process"/>
    <property type="evidence" value="ECO:0007669"/>
    <property type="project" value="TreeGrafter"/>
</dbReference>
<dbReference type="GO" id="GO:0004794">
    <property type="term" value="F:threonine deaminase activity"/>
    <property type="evidence" value="ECO:0007669"/>
    <property type="project" value="UniProtKB-EC"/>
</dbReference>
<dbReference type="EMBL" id="RXNR01000087">
    <property type="protein sequence ID" value="RTQ87795.1"/>
    <property type="molecule type" value="Genomic_DNA"/>
</dbReference>
<keyword evidence="5" id="KW-0663">Pyridoxal phosphate</keyword>
<comment type="catalytic activity">
    <reaction evidence="1">
        <text>L-threonine = 2-oxobutanoate + NH4(+)</text>
        <dbReference type="Rhea" id="RHEA:22108"/>
        <dbReference type="ChEBI" id="CHEBI:16763"/>
        <dbReference type="ChEBI" id="CHEBI:28938"/>
        <dbReference type="ChEBI" id="CHEBI:57926"/>
        <dbReference type="EC" id="4.3.1.19"/>
    </reaction>
</comment>
<dbReference type="PANTHER" id="PTHR48078">
    <property type="entry name" value="THREONINE DEHYDRATASE, MITOCHONDRIAL-RELATED"/>
    <property type="match status" value="1"/>
</dbReference>
<dbReference type="OrthoDB" id="9811476at2"/>
<dbReference type="InterPro" id="IPR000634">
    <property type="entry name" value="Ser/Thr_deHydtase_PyrdxlP-BS"/>
</dbReference>
<dbReference type="GO" id="GO:0003941">
    <property type="term" value="F:L-serine ammonia-lyase activity"/>
    <property type="evidence" value="ECO:0007669"/>
    <property type="project" value="TreeGrafter"/>
</dbReference>
<dbReference type="SUPFAM" id="SSF53686">
    <property type="entry name" value="Tryptophan synthase beta subunit-like PLP-dependent enzymes"/>
    <property type="match status" value="1"/>
</dbReference>
<dbReference type="Gene3D" id="3.40.50.1100">
    <property type="match status" value="2"/>
</dbReference>
<keyword evidence="11" id="KW-1185">Reference proteome</keyword>
<name>A0A431UEA3_9BACI</name>
<evidence type="ECO:0000313" key="11">
    <source>
        <dbReference type="Proteomes" id="UP000276349"/>
    </source>
</evidence>
<dbReference type="InterPro" id="IPR001926">
    <property type="entry name" value="TrpB-like_PALP"/>
</dbReference>
<dbReference type="GO" id="GO:0009097">
    <property type="term" value="P:isoleucine biosynthetic process"/>
    <property type="evidence" value="ECO:0007669"/>
    <property type="project" value="TreeGrafter"/>
</dbReference>
<dbReference type="PANTHER" id="PTHR48078:SF6">
    <property type="entry name" value="L-THREONINE DEHYDRATASE CATABOLIC TDCB"/>
    <property type="match status" value="1"/>
</dbReference>
<evidence type="ECO:0000256" key="2">
    <source>
        <dbReference type="ARBA" id="ARBA00001933"/>
    </source>
</evidence>
<sequence length="319" mass="34418">MISIKAIHEAQNRIAPYIHKTPLLPLNDLDEYLGCKVFAKMESLQKTNSFKIRGALNALLALPEDVLERGIITASSGNHGKAIAYAAKLLGTKAHVVVPKNTPKIKVEGIQSYGAEVIFSVPSERFNVANKLSEENYWSFISPFDDNEVIAGQGTAGLEILEQLSNVDTIIVPVGGGGLLAGLSTAVKETKPQVKIIGVEPTLVARYSNSLAVGHPVTLPPESKSVADGLQTLKPGERNYPIVEKYVDEIVTVDEENILKATKLFLTKGKLLAEISSCITLGAFLQGSVKFNPNDKVVLFISGGNIGMDQFSKFEEMSI</sequence>
<dbReference type="AlphaFoldDB" id="A0A431UEA3"/>
<dbReference type="EC" id="4.3.1.19" evidence="4"/>